<dbReference type="Proteomes" id="UP001202289">
    <property type="component" value="Unassembled WGS sequence"/>
</dbReference>
<evidence type="ECO:0000313" key="2">
    <source>
        <dbReference type="Proteomes" id="UP001202289"/>
    </source>
</evidence>
<accession>A0ACC6A8G9</accession>
<dbReference type="EMBL" id="JAMBOP010000020">
    <property type="protein sequence ID" value="MCM3737185.1"/>
    <property type="molecule type" value="Genomic_DNA"/>
</dbReference>
<reference evidence="1" key="1">
    <citation type="submission" date="2022-05" db="EMBL/GenBank/DDBJ databases">
        <title>Comparative Genomics of Spacecraft Associated Microbes.</title>
        <authorList>
            <person name="Tran M.T."/>
            <person name="Wright A."/>
            <person name="Seuylemezian A."/>
            <person name="Eisen J."/>
            <person name="Coil D."/>
        </authorList>
    </citation>
    <scope>NUCLEOTIDE SEQUENCE</scope>
    <source>
        <strain evidence="1">FAIRING 10M-2.2</strain>
    </source>
</reference>
<name>A0ACC6A8G9_9BACI</name>
<protein>
    <submittedName>
        <fullName evidence="1">HD domain-containing protein</fullName>
    </submittedName>
</protein>
<gene>
    <name evidence="1" type="ORF">M3215_15610</name>
</gene>
<keyword evidence="2" id="KW-1185">Reference proteome</keyword>
<comment type="caution">
    <text evidence="1">The sequence shown here is derived from an EMBL/GenBank/DDBJ whole genome shotgun (WGS) entry which is preliminary data.</text>
</comment>
<proteinExistence type="predicted"/>
<sequence length="203" mass="24536">MEKRIEQIIEFLRIIDQFKSIERKTIVSNSNRHENDAEHTWHMCMFALLLHKEIGEEINLERTLKLILIHDLGEIYAGDTFAHDSFARINKKEREEEALQRLFSELPDGYKIEFHELWNEYEANETKEARFVQAIDKMQAFTQNVHTNGEVWQENQITPEKIIQYNENWTKQNKVFEDLFGYLWEVVESKKMFYTKKRIESFE</sequence>
<evidence type="ECO:0000313" key="1">
    <source>
        <dbReference type="EMBL" id="MCM3737185.1"/>
    </source>
</evidence>
<organism evidence="1 2">
    <name type="scientific">Bacillus cytotoxicus</name>
    <dbReference type="NCBI Taxonomy" id="580165"/>
    <lineage>
        <taxon>Bacteria</taxon>
        <taxon>Bacillati</taxon>
        <taxon>Bacillota</taxon>
        <taxon>Bacilli</taxon>
        <taxon>Bacillales</taxon>
        <taxon>Bacillaceae</taxon>
        <taxon>Bacillus</taxon>
        <taxon>Bacillus cereus group</taxon>
    </lineage>
</organism>